<accession>A0AAD1SND4</accession>
<dbReference type="EMBL" id="OW240918">
    <property type="protein sequence ID" value="CAH2305327.1"/>
    <property type="molecule type" value="Genomic_DNA"/>
</dbReference>
<sequence length="206" mass="23335">MDRSNLWGSLSMAESILAKDARTKTIKILIDALKKKDCLLVDYADPVWLLRSSCPLISVSLVENLIKVLQNVIFVKCDGCIQYTSNVACLIPEFFTKCESLSTDLRPGLLISQASRCLSYKSVVWRKLPALQQTIRTAFEQRMNHRENYVDGSYSCCGETSRDSVCEKSEMSEKIRYLNLSCQTGISWFPDCDMVTPTAPKFKCLF</sequence>
<name>A0AAD1SND4_PELCU</name>
<organism evidence="1 2">
    <name type="scientific">Pelobates cultripes</name>
    <name type="common">Western spadefoot toad</name>
    <dbReference type="NCBI Taxonomy" id="61616"/>
    <lineage>
        <taxon>Eukaryota</taxon>
        <taxon>Metazoa</taxon>
        <taxon>Chordata</taxon>
        <taxon>Craniata</taxon>
        <taxon>Vertebrata</taxon>
        <taxon>Euteleostomi</taxon>
        <taxon>Amphibia</taxon>
        <taxon>Batrachia</taxon>
        <taxon>Anura</taxon>
        <taxon>Pelobatoidea</taxon>
        <taxon>Pelobatidae</taxon>
        <taxon>Pelobates</taxon>
    </lineage>
</organism>
<protein>
    <submittedName>
        <fullName evidence="1">Uncharacterized protein</fullName>
    </submittedName>
</protein>
<gene>
    <name evidence="1" type="ORF">PECUL_23A052777</name>
</gene>
<dbReference type="Proteomes" id="UP001295444">
    <property type="component" value="Chromosome 07"/>
</dbReference>
<reference evidence="1" key="1">
    <citation type="submission" date="2022-03" db="EMBL/GenBank/DDBJ databases">
        <authorList>
            <person name="Alioto T."/>
            <person name="Alioto T."/>
            <person name="Gomez Garrido J."/>
        </authorList>
    </citation>
    <scope>NUCLEOTIDE SEQUENCE</scope>
</reference>
<keyword evidence="2" id="KW-1185">Reference proteome</keyword>
<evidence type="ECO:0000313" key="1">
    <source>
        <dbReference type="EMBL" id="CAH2305327.1"/>
    </source>
</evidence>
<dbReference type="AlphaFoldDB" id="A0AAD1SND4"/>
<proteinExistence type="predicted"/>
<evidence type="ECO:0000313" key="2">
    <source>
        <dbReference type="Proteomes" id="UP001295444"/>
    </source>
</evidence>